<evidence type="ECO:0000256" key="10">
    <source>
        <dbReference type="PROSITE-ProRule" id="PRU00169"/>
    </source>
</evidence>
<name>A0A1F7SM94_9BACT</name>
<dbReference type="PROSITE" id="PS50113">
    <property type="entry name" value="PAC"/>
    <property type="match status" value="1"/>
</dbReference>
<dbReference type="PROSITE" id="PS50109">
    <property type="entry name" value="HIS_KIN"/>
    <property type="match status" value="1"/>
</dbReference>
<dbReference type="InterPro" id="IPR003661">
    <property type="entry name" value="HisK_dim/P_dom"/>
</dbReference>
<dbReference type="GO" id="GO:0016020">
    <property type="term" value="C:membrane"/>
    <property type="evidence" value="ECO:0007669"/>
    <property type="project" value="UniProtKB-SubCell"/>
</dbReference>
<feature type="domain" description="PAC" evidence="15">
    <location>
        <begin position="702"/>
        <end position="755"/>
    </location>
</feature>
<dbReference type="InterPro" id="IPR001789">
    <property type="entry name" value="Sig_transdc_resp-reg_receiver"/>
</dbReference>
<dbReference type="Pfam" id="PF13426">
    <property type="entry name" value="PAS_9"/>
    <property type="match status" value="1"/>
</dbReference>
<feature type="domain" description="Response regulatory" evidence="14">
    <location>
        <begin position="1029"/>
        <end position="1145"/>
    </location>
</feature>
<dbReference type="InterPro" id="IPR011006">
    <property type="entry name" value="CheY-like_superfamily"/>
</dbReference>
<dbReference type="Gene3D" id="3.30.450.20">
    <property type="entry name" value="PAS domain"/>
    <property type="match status" value="1"/>
</dbReference>
<evidence type="ECO:0000259" key="15">
    <source>
        <dbReference type="PROSITE" id="PS50113"/>
    </source>
</evidence>
<dbReference type="Pfam" id="PF00512">
    <property type="entry name" value="HisKA"/>
    <property type="match status" value="1"/>
</dbReference>
<evidence type="ECO:0000256" key="3">
    <source>
        <dbReference type="ARBA" id="ARBA00012438"/>
    </source>
</evidence>
<dbReference type="PROSITE" id="PS50885">
    <property type="entry name" value="HAMP"/>
    <property type="match status" value="1"/>
</dbReference>
<keyword evidence="12" id="KW-0812">Transmembrane</keyword>
<gene>
    <name evidence="17" type="ORF">A3G31_02150</name>
</gene>
<dbReference type="SUPFAM" id="SSF55781">
    <property type="entry name" value="GAF domain-like"/>
    <property type="match status" value="2"/>
</dbReference>
<feature type="domain" description="HAMP" evidence="16">
    <location>
        <begin position="235"/>
        <end position="287"/>
    </location>
</feature>
<comment type="subcellular location">
    <subcellularLocation>
        <location evidence="2">Membrane</location>
    </subcellularLocation>
</comment>
<dbReference type="InterPro" id="IPR036097">
    <property type="entry name" value="HisK_dim/P_sf"/>
</dbReference>
<dbReference type="InterPro" id="IPR000014">
    <property type="entry name" value="PAS"/>
</dbReference>
<dbReference type="InterPro" id="IPR003660">
    <property type="entry name" value="HAMP_dom"/>
</dbReference>
<dbReference type="Pfam" id="PF02518">
    <property type="entry name" value="HATPase_c"/>
    <property type="match status" value="1"/>
</dbReference>
<dbReference type="Gene3D" id="3.30.450.40">
    <property type="match status" value="2"/>
</dbReference>
<dbReference type="InterPro" id="IPR003594">
    <property type="entry name" value="HATPase_dom"/>
</dbReference>
<dbReference type="SMART" id="SM00065">
    <property type="entry name" value="GAF"/>
    <property type="match status" value="2"/>
</dbReference>
<feature type="transmembrane region" description="Helical" evidence="12">
    <location>
        <begin position="207"/>
        <end position="233"/>
    </location>
</feature>
<dbReference type="InterPro" id="IPR029016">
    <property type="entry name" value="GAF-like_dom_sf"/>
</dbReference>
<protein>
    <recommendedName>
        <fullName evidence="3">histidine kinase</fullName>
        <ecNumber evidence="3">2.7.13.3</ecNumber>
    </recommendedName>
</protein>
<keyword evidence="12" id="KW-1133">Transmembrane helix</keyword>
<evidence type="ECO:0000256" key="1">
    <source>
        <dbReference type="ARBA" id="ARBA00000085"/>
    </source>
</evidence>
<dbReference type="Gene3D" id="6.10.340.10">
    <property type="match status" value="1"/>
</dbReference>
<feature type="modified residue" description="4-aspartylphosphate" evidence="10">
    <location>
        <position position="1078"/>
    </location>
</feature>
<dbReference type="SUPFAM" id="SSF158472">
    <property type="entry name" value="HAMP domain-like"/>
    <property type="match status" value="1"/>
</dbReference>
<dbReference type="Pfam" id="PF00072">
    <property type="entry name" value="Response_reg"/>
    <property type="match status" value="1"/>
</dbReference>
<feature type="coiled-coil region" evidence="11">
    <location>
        <begin position="746"/>
        <end position="777"/>
    </location>
</feature>
<evidence type="ECO:0000259" key="13">
    <source>
        <dbReference type="PROSITE" id="PS50109"/>
    </source>
</evidence>
<dbReference type="GO" id="GO:0000155">
    <property type="term" value="F:phosphorelay sensor kinase activity"/>
    <property type="evidence" value="ECO:0007669"/>
    <property type="project" value="InterPro"/>
</dbReference>
<dbReference type="InterPro" id="IPR003018">
    <property type="entry name" value="GAF"/>
</dbReference>
<dbReference type="SMART" id="SM00304">
    <property type="entry name" value="HAMP"/>
    <property type="match status" value="1"/>
</dbReference>
<evidence type="ECO:0000313" key="18">
    <source>
        <dbReference type="Proteomes" id="UP000178082"/>
    </source>
</evidence>
<dbReference type="EMBL" id="MGDI01000005">
    <property type="protein sequence ID" value="OGL54901.1"/>
    <property type="molecule type" value="Genomic_DNA"/>
</dbReference>
<evidence type="ECO:0000256" key="6">
    <source>
        <dbReference type="ARBA" id="ARBA00022741"/>
    </source>
</evidence>
<dbReference type="InterPro" id="IPR035965">
    <property type="entry name" value="PAS-like_dom_sf"/>
</dbReference>
<dbReference type="AlphaFoldDB" id="A0A1F7SM94"/>
<dbReference type="SUPFAM" id="SSF47384">
    <property type="entry name" value="Homodimeric domain of signal transducing histidine kinase"/>
    <property type="match status" value="1"/>
</dbReference>
<dbReference type="Pfam" id="PF00672">
    <property type="entry name" value="HAMP"/>
    <property type="match status" value="1"/>
</dbReference>
<dbReference type="SMART" id="SM00448">
    <property type="entry name" value="REC"/>
    <property type="match status" value="1"/>
</dbReference>
<feature type="domain" description="Histidine kinase" evidence="13">
    <location>
        <begin position="789"/>
        <end position="1008"/>
    </location>
</feature>
<comment type="catalytic activity">
    <reaction evidence="1">
        <text>ATP + protein L-histidine = ADP + protein N-phospho-L-histidine.</text>
        <dbReference type="EC" id="2.7.13.3"/>
    </reaction>
</comment>
<keyword evidence="8" id="KW-0067">ATP-binding</keyword>
<feature type="transmembrane region" description="Helical" evidence="12">
    <location>
        <begin position="13"/>
        <end position="35"/>
    </location>
</feature>
<evidence type="ECO:0000256" key="4">
    <source>
        <dbReference type="ARBA" id="ARBA00022553"/>
    </source>
</evidence>
<dbReference type="PRINTS" id="PR00344">
    <property type="entry name" value="BCTRLSENSOR"/>
</dbReference>
<evidence type="ECO:0000256" key="2">
    <source>
        <dbReference type="ARBA" id="ARBA00004370"/>
    </source>
</evidence>
<keyword evidence="11" id="KW-0175">Coiled coil</keyword>
<keyword evidence="4 10" id="KW-0597">Phosphoprotein</keyword>
<dbReference type="Gene3D" id="1.10.287.130">
    <property type="match status" value="1"/>
</dbReference>
<dbReference type="InterPro" id="IPR005467">
    <property type="entry name" value="His_kinase_dom"/>
</dbReference>
<organism evidence="17 18">
    <name type="scientific">Candidatus Schekmanbacteria bacterium RIFCSPLOWO2_12_FULL_38_15</name>
    <dbReference type="NCBI Taxonomy" id="1817883"/>
    <lineage>
        <taxon>Bacteria</taxon>
        <taxon>Candidatus Schekmaniibacteriota</taxon>
    </lineage>
</organism>
<evidence type="ECO:0000256" key="8">
    <source>
        <dbReference type="ARBA" id="ARBA00022840"/>
    </source>
</evidence>
<evidence type="ECO:0000256" key="11">
    <source>
        <dbReference type="SAM" id="Coils"/>
    </source>
</evidence>
<evidence type="ECO:0000256" key="5">
    <source>
        <dbReference type="ARBA" id="ARBA00022679"/>
    </source>
</evidence>
<dbReference type="PANTHER" id="PTHR43065">
    <property type="entry name" value="SENSOR HISTIDINE KINASE"/>
    <property type="match status" value="1"/>
</dbReference>
<dbReference type="InterPro" id="IPR000700">
    <property type="entry name" value="PAS-assoc_C"/>
</dbReference>
<dbReference type="PROSITE" id="PS50110">
    <property type="entry name" value="RESPONSE_REGULATORY"/>
    <property type="match status" value="1"/>
</dbReference>
<dbReference type="Pfam" id="PF13185">
    <property type="entry name" value="GAF_2"/>
    <property type="match status" value="2"/>
</dbReference>
<dbReference type="SUPFAM" id="SSF55785">
    <property type="entry name" value="PYP-like sensor domain (PAS domain)"/>
    <property type="match status" value="1"/>
</dbReference>
<evidence type="ECO:0000256" key="12">
    <source>
        <dbReference type="SAM" id="Phobius"/>
    </source>
</evidence>
<dbReference type="GO" id="GO:0005524">
    <property type="term" value="F:ATP binding"/>
    <property type="evidence" value="ECO:0007669"/>
    <property type="project" value="UniProtKB-KW"/>
</dbReference>
<dbReference type="STRING" id="1817883.A3G31_02150"/>
<dbReference type="Proteomes" id="UP000178082">
    <property type="component" value="Unassembled WGS sequence"/>
</dbReference>
<evidence type="ECO:0000256" key="7">
    <source>
        <dbReference type="ARBA" id="ARBA00022777"/>
    </source>
</evidence>
<dbReference type="EC" id="2.7.13.3" evidence="3"/>
<reference evidence="17 18" key="1">
    <citation type="journal article" date="2016" name="Nat. Commun.">
        <title>Thousands of microbial genomes shed light on interconnected biogeochemical processes in an aquifer system.</title>
        <authorList>
            <person name="Anantharaman K."/>
            <person name="Brown C.T."/>
            <person name="Hug L.A."/>
            <person name="Sharon I."/>
            <person name="Castelle C.J."/>
            <person name="Probst A.J."/>
            <person name="Thomas B.C."/>
            <person name="Singh A."/>
            <person name="Wilkins M.J."/>
            <person name="Karaoz U."/>
            <person name="Brodie E.L."/>
            <person name="Williams K.H."/>
            <person name="Hubbard S.S."/>
            <person name="Banfield J.F."/>
        </authorList>
    </citation>
    <scope>NUCLEOTIDE SEQUENCE [LARGE SCALE GENOMIC DNA]</scope>
</reference>
<dbReference type="Gene3D" id="3.40.50.2300">
    <property type="match status" value="1"/>
</dbReference>
<dbReference type="SUPFAM" id="SSF55874">
    <property type="entry name" value="ATPase domain of HSP90 chaperone/DNA topoisomerase II/histidine kinase"/>
    <property type="match status" value="1"/>
</dbReference>
<dbReference type="SUPFAM" id="SSF52172">
    <property type="entry name" value="CheY-like"/>
    <property type="match status" value="1"/>
</dbReference>
<evidence type="ECO:0000313" key="17">
    <source>
        <dbReference type="EMBL" id="OGL54901.1"/>
    </source>
</evidence>
<accession>A0A1F7SM94</accession>
<keyword evidence="6" id="KW-0547">Nucleotide-binding</keyword>
<dbReference type="PANTHER" id="PTHR43065:SF46">
    <property type="entry name" value="C4-DICARBOXYLATE TRANSPORT SENSOR PROTEIN DCTB"/>
    <property type="match status" value="1"/>
</dbReference>
<dbReference type="CDD" id="cd06225">
    <property type="entry name" value="HAMP"/>
    <property type="match status" value="1"/>
</dbReference>
<dbReference type="CDD" id="cd00082">
    <property type="entry name" value="HisKA"/>
    <property type="match status" value="1"/>
</dbReference>
<keyword evidence="7" id="KW-0418">Kinase</keyword>
<dbReference type="InterPro" id="IPR036890">
    <property type="entry name" value="HATPase_C_sf"/>
</dbReference>
<sequence length="1150" mass="129724">MKKEGSVKFYYSISFKITLVVVTILIFATSIGTYIEYKREKNYSFNDYITQTERIALGVSNAASFLIINNKIPSLQTMVEHTTRNERCSSCHSVMKNESKFLANFKDIPESLLEVFVISEDFRIVASSQNNLNGEKIESFLQNKKWKHEKVFRKIKKAMLNGNFSSGIDDEDLCYEVIVPFKRDKENKDITGLVFVSNDLKRLKQHLFINFLETIAGFVLLSSFIGGCLFVALRKIITEPIRKLTQSAKIFEKGEKSERLCVKKNDELGFLCHTFNEMTENIAQRESELLKHNKMVTSLSEILSVVSISLNLQEILDTSLKKVLVVLEIDAGGIFLFDEPTYSLVLKSSCGLSEEFINAVITLKADDGLVGKAFTTGETIALEEIRNIPRLNIEAVKSEGLKSGAYIPLKSKEDKVLGVMAIGSKYHKKFRQDEITLLGSIGRLIGIGVENGLLYENSKKKAKQIEMANKLGKFISETHNIDEIVQIIAKRIPEVIPSEFGGIHLFDISKKQVDILYFFKDKFVILKKPVIAPIEGTAFEQCITTRKTLLRKDLKEEAQFFGEKIVLERFGVRSMLTNALTSKDEIIGFISIGRQEPNSYREEDAELFEIISREVSVSIHNAKLFENILRAKNEWENTFDSMFDMVSIHDKEFNISRANRFLAFKLNMKPKDLIGKKCYEIFNCGAEFQKNCPHAESMSTGRYCEKEIEGKGFLDGNLFFVSTTPLFDSRGNITGSIHVMKDITQKKAAERKIIESNETLKNTLQRLEITQEQLLQADKLAAVGQLVSGVAHELNNPLTSVIGYSQLLMRKAKEESLKSDAEKVFNEANRAAKIVGNLLTFARQKKPEKTYVDINEAYKNTMRLRAYEMKVSNIAVIEELDPTLPKTMADFNQLQQAFLNIVINSEQVMIEANNGGRLIVKTEVIKTQESDAEKKFIRISFKDNGTGIPRENLKSVFDPFFTTKPVGKGTGLGLSLSYGIVKEHAGKIYAKNNEDKGVTFFIELPVIQGADKHDAVEKIEKANSAGCKKILVVDDEEMIRALLKEALESAGHKVDLAGNGNDAIHKIKRKSYDLIVSDIKMPSLDGKELYNLVKIENPLIAKNIIFITGDTVNPNTISFLEKTGNIFLEKPFQTKNLIKAVEEVLTRNVH</sequence>
<proteinExistence type="predicted"/>
<keyword evidence="9" id="KW-0902">Two-component regulatory system</keyword>
<keyword evidence="5" id="KW-0808">Transferase</keyword>
<dbReference type="InterPro" id="IPR004358">
    <property type="entry name" value="Sig_transdc_His_kin-like_C"/>
</dbReference>
<dbReference type="SMART" id="SM00388">
    <property type="entry name" value="HisKA"/>
    <property type="match status" value="1"/>
</dbReference>
<evidence type="ECO:0000256" key="9">
    <source>
        <dbReference type="ARBA" id="ARBA00023012"/>
    </source>
</evidence>
<dbReference type="Gene3D" id="3.30.565.10">
    <property type="entry name" value="Histidine kinase-like ATPase, C-terminal domain"/>
    <property type="match status" value="1"/>
</dbReference>
<evidence type="ECO:0000259" key="16">
    <source>
        <dbReference type="PROSITE" id="PS50885"/>
    </source>
</evidence>
<keyword evidence="12" id="KW-0472">Membrane</keyword>
<comment type="caution">
    <text evidence="17">The sequence shown here is derived from an EMBL/GenBank/DDBJ whole genome shotgun (WGS) entry which is preliminary data.</text>
</comment>
<dbReference type="SMART" id="SM00387">
    <property type="entry name" value="HATPase_c"/>
    <property type="match status" value="1"/>
</dbReference>
<evidence type="ECO:0000259" key="14">
    <source>
        <dbReference type="PROSITE" id="PS50110"/>
    </source>
</evidence>